<evidence type="ECO:0008006" key="4">
    <source>
        <dbReference type="Google" id="ProtNLM"/>
    </source>
</evidence>
<dbReference type="PANTHER" id="PTHR30327">
    <property type="entry name" value="UNCHARACTERIZED PROTEIN YQGE"/>
    <property type="match status" value="1"/>
</dbReference>
<gene>
    <name evidence="2" type="ORF">E0702_18160</name>
</gene>
<comment type="caution">
    <text evidence="2">The sequence shown here is derived from an EMBL/GenBank/DDBJ whole genome shotgun (WGS) entry which is preliminary data.</text>
</comment>
<dbReference type="PANTHER" id="PTHR30327:SF1">
    <property type="entry name" value="UPF0301 PROTEIN YQGE"/>
    <property type="match status" value="1"/>
</dbReference>
<dbReference type="RefSeq" id="WP_205742129.1">
    <property type="nucleotide sequence ID" value="NZ_SLTR01000664.1"/>
</dbReference>
<dbReference type="InterPro" id="IPR003774">
    <property type="entry name" value="AlgH-like"/>
</dbReference>
<dbReference type="Pfam" id="PF02622">
    <property type="entry name" value="DUF179"/>
    <property type="match status" value="1"/>
</dbReference>
<sequence>MNLTNHFLVAMPGMKDPYFKRSVIYICEHNQDGAMGLMISSPIEITVE</sequence>
<protein>
    <recommendedName>
        <fullName evidence="4">YqgE/AlgH family protein</fullName>
    </recommendedName>
</protein>
<feature type="non-terminal residue" evidence="2">
    <location>
        <position position="48"/>
    </location>
</feature>
<evidence type="ECO:0000313" key="2">
    <source>
        <dbReference type="EMBL" id="TDA74894.1"/>
    </source>
</evidence>
<name>A0ABY2D1N6_9GAMM</name>
<evidence type="ECO:0000313" key="3">
    <source>
        <dbReference type="Proteomes" id="UP000294823"/>
    </source>
</evidence>
<dbReference type="SUPFAM" id="SSF143456">
    <property type="entry name" value="VC0467-like"/>
    <property type="match status" value="1"/>
</dbReference>
<dbReference type="Proteomes" id="UP000294823">
    <property type="component" value="Unassembled WGS sequence"/>
</dbReference>
<accession>A0ABY2D1N6</accession>
<dbReference type="Gene3D" id="3.40.1740.10">
    <property type="entry name" value="VC0467-like"/>
    <property type="match status" value="1"/>
</dbReference>
<comment type="similarity">
    <text evidence="1">Belongs to the UPF0301 (AlgH) family.</text>
</comment>
<dbReference type="EMBL" id="SLTR01000664">
    <property type="protein sequence ID" value="TDA74894.1"/>
    <property type="molecule type" value="Genomic_DNA"/>
</dbReference>
<organism evidence="2 3">
    <name type="scientific">Halomonas marinisediminis</name>
    <dbReference type="NCBI Taxonomy" id="2546095"/>
    <lineage>
        <taxon>Bacteria</taxon>
        <taxon>Pseudomonadati</taxon>
        <taxon>Pseudomonadota</taxon>
        <taxon>Gammaproteobacteria</taxon>
        <taxon>Oceanospirillales</taxon>
        <taxon>Halomonadaceae</taxon>
        <taxon>Halomonas</taxon>
    </lineage>
</organism>
<evidence type="ECO:0000256" key="1">
    <source>
        <dbReference type="ARBA" id="ARBA00009600"/>
    </source>
</evidence>
<proteinExistence type="inferred from homology"/>
<reference evidence="2 3" key="1">
    <citation type="submission" date="2019-03" db="EMBL/GenBank/DDBJ databases">
        <title>Halomonas marinisediminis sp. nov., a moderately halophilic bacterium isolated from the Bohai Gulf.</title>
        <authorList>
            <person name="Ji X."/>
        </authorList>
    </citation>
    <scope>NUCLEOTIDE SEQUENCE [LARGE SCALE GENOMIC DNA]</scope>
    <source>
        <strain evidence="2 3">204</strain>
    </source>
</reference>
<keyword evidence="3" id="KW-1185">Reference proteome</keyword>